<accession>A0ABT7LCL6</accession>
<evidence type="ECO:0000313" key="3">
    <source>
        <dbReference type="Proteomes" id="UP001235343"/>
    </source>
</evidence>
<protein>
    <submittedName>
        <fullName evidence="2">Uncharacterized protein</fullName>
    </submittedName>
</protein>
<reference evidence="2 3" key="1">
    <citation type="submission" date="2023-06" db="EMBL/GenBank/DDBJ databases">
        <title>Aquibacillus rhizosphaerae LR5S19.</title>
        <authorList>
            <person name="Sun J.-Q."/>
        </authorList>
    </citation>
    <scope>NUCLEOTIDE SEQUENCE [LARGE SCALE GENOMIC DNA]</scope>
    <source>
        <strain evidence="2 3">LR5S19</strain>
    </source>
</reference>
<organism evidence="2 3">
    <name type="scientific">Aquibacillus rhizosphaerae</name>
    <dbReference type="NCBI Taxonomy" id="3051431"/>
    <lineage>
        <taxon>Bacteria</taxon>
        <taxon>Bacillati</taxon>
        <taxon>Bacillota</taxon>
        <taxon>Bacilli</taxon>
        <taxon>Bacillales</taxon>
        <taxon>Bacillaceae</taxon>
        <taxon>Aquibacillus</taxon>
    </lineage>
</organism>
<gene>
    <name evidence="2" type="ORF">QQS35_20980</name>
</gene>
<dbReference type="Proteomes" id="UP001235343">
    <property type="component" value="Unassembled WGS sequence"/>
</dbReference>
<proteinExistence type="predicted"/>
<name>A0ABT7LCL6_9BACI</name>
<evidence type="ECO:0000313" key="2">
    <source>
        <dbReference type="EMBL" id="MDL4842915.1"/>
    </source>
</evidence>
<sequence>MPDKTDSKNQSVNPFDQLMFGQRPPRQSISSKQNQDEALENNEEEQSFDLFNTAQTMAETYKQLSPYVKGISGMFKKFKS</sequence>
<feature type="region of interest" description="Disordered" evidence="1">
    <location>
        <begin position="1"/>
        <end position="44"/>
    </location>
</feature>
<evidence type="ECO:0000256" key="1">
    <source>
        <dbReference type="SAM" id="MobiDB-lite"/>
    </source>
</evidence>
<dbReference type="RefSeq" id="WP_285934208.1">
    <property type="nucleotide sequence ID" value="NZ_JASTZU010000063.1"/>
</dbReference>
<comment type="caution">
    <text evidence="2">The sequence shown here is derived from an EMBL/GenBank/DDBJ whole genome shotgun (WGS) entry which is preliminary data.</text>
</comment>
<dbReference type="EMBL" id="JASTZU010000063">
    <property type="protein sequence ID" value="MDL4842915.1"/>
    <property type="molecule type" value="Genomic_DNA"/>
</dbReference>
<keyword evidence="3" id="KW-1185">Reference proteome</keyword>